<dbReference type="RefSeq" id="WP_181313646.1">
    <property type="nucleotide sequence ID" value="NZ_PYAT01000007.1"/>
</dbReference>
<comment type="caution">
    <text evidence="7">The sequence shown here is derived from an EMBL/GenBank/DDBJ whole genome shotgun (WGS) entry which is preliminary data.</text>
</comment>
<evidence type="ECO:0000256" key="3">
    <source>
        <dbReference type="ARBA" id="ARBA00022692"/>
    </source>
</evidence>
<dbReference type="Proteomes" id="UP000242682">
    <property type="component" value="Unassembled WGS sequence"/>
</dbReference>
<comment type="subcellular location">
    <subcellularLocation>
        <location evidence="1">Membrane</location>
        <topology evidence="1">Multi-pass membrane protein</topology>
    </subcellularLocation>
</comment>
<dbReference type="GO" id="GO:0005886">
    <property type="term" value="C:plasma membrane"/>
    <property type="evidence" value="ECO:0007669"/>
    <property type="project" value="TreeGrafter"/>
</dbReference>
<feature type="transmembrane region" description="Helical" evidence="6">
    <location>
        <begin position="156"/>
        <end position="177"/>
    </location>
</feature>
<feature type="transmembrane region" description="Helical" evidence="6">
    <location>
        <begin position="75"/>
        <end position="94"/>
    </location>
</feature>
<keyword evidence="3 6" id="KW-0812">Transmembrane</keyword>
<organism evidence="7 8">
    <name type="scientific">Planomicrobium soli</name>
    <dbReference type="NCBI Taxonomy" id="1176648"/>
    <lineage>
        <taxon>Bacteria</taxon>
        <taxon>Bacillati</taxon>
        <taxon>Bacillota</taxon>
        <taxon>Bacilli</taxon>
        <taxon>Bacillales</taxon>
        <taxon>Caryophanaceae</taxon>
        <taxon>Planomicrobium</taxon>
    </lineage>
</organism>
<feature type="transmembrane region" description="Helical" evidence="6">
    <location>
        <begin position="20"/>
        <end position="38"/>
    </location>
</feature>
<evidence type="ECO:0000256" key="1">
    <source>
        <dbReference type="ARBA" id="ARBA00004141"/>
    </source>
</evidence>
<accession>A0A2P8GQE6</accession>
<name>A0A2P8GQE6_9BACL</name>
<keyword evidence="4 6" id="KW-1133">Transmembrane helix</keyword>
<evidence type="ECO:0000256" key="6">
    <source>
        <dbReference type="RuleBase" id="RU004379"/>
    </source>
</evidence>
<gene>
    <name evidence="7" type="ORF">B0H99_10712</name>
</gene>
<feature type="transmembrane region" description="Helical" evidence="6">
    <location>
        <begin position="132"/>
        <end position="150"/>
    </location>
</feature>
<evidence type="ECO:0000256" key="4">
    <source>
        <dbReference type="ARBA" id="ARBA00022989"/>
    </source>
</evidence>
<dbReference type="InterPro" id="IPR006214">
    <property type="entry name" value="Bax_inhibitor_1-related"/>
</dbReference>
<dbReference type="PANTHER" id="PTHR23291:SF50">
    <property type="entry name" value="PROTEIN LIFEGUARD 4"/>
    <property type="match status" value="1"/>
</dbReference>
<evidence type="ECO:0008006" key="9">
    <source>
        <dbReference type="Google" id="ProtNLM"/>
    </source>
</evidence>
<evidence type="ECO:0000256" key="5">
    <source>
        <dbReference type="ARBA" id="ARBA00023136"/>
    </source>
</evidence>
<dbReference type="Pfam" id="PF01027">
    <property type="entry name" value="Bax1-I"/>
    <property type="match status" value="1"/>
</dbReference>
<proteinExistence type="inferred from homology"/>
<evidence type="ECO:0000313" key="7">
    <source>
        <dbReference type="EMBL" id="PSL36191.1"/>
    </source>
</evidence>
<evidence type="ECO:0000313" key="8">
    <source>
        <dbReference type="Proteomes" id="UP000242682"/>
    </source>
</evidence>
<comment type="similarity">
    <text evidence="2 6">Belongs to the BI1 family.</text>
</comment>
<feature type="transmembrane region" description="Helical" evidence="6">
    <location>
        <begin position="44"/>
        <end position="63"/>
    </location>
</feature>
<sequence>MYSHYELEKEMPNNEMLKSVLSFFSLLWVVSGIGVIAGQFVPPALMLPLMIVEVILLISMIFIRKARKAGRTFAMVFALISGVTLYPVLTYYVGSLGGEVVLAVFVSTAVVFAAYGLIGYRMNKNLVGWSSYLFVALIAFFVISLFGFFVPFSSGFAMMLSMGGVLLFSLYTIYDFNRIRHQPMTDQDVPFVAIGLYLDFLNLFLNILRLTSFLSRD</sequence>
<keyword evidence="8" id="KW-1185">Reference proteome</keyword>
<evidence type="ECO:0000256" key="2">
    <source>
        <dbReference type="ARBA" id="ARBA00010350"/>
    </source>
</evidence>
<dbReference type="AlphaFoldDB" id="A0A2P8GQE6"/>
<dbReference type="CDD" id="cd10432">
    <property type="entry name" value="BI-1-like_bacterial"/>
    <property type="match status" value="1"/>
</dbReference>
<dbReference type="PANTHER" id="PTHR23291">
    <property type="entry name" value="BAX INHIBITOR-RELATED"/>
    <property type="match status" value="1"/>
</dbReference>
<feature type="transmembrane region" description="Helical" evidence="6">
    <location>
        <begin position="189"/>
        <end position="208"/>
    </location>
</feature>
<feature type="transmembrane region" description="Helical" evidence="6">
    <location>
        <begin position="100"/>
        <end position="120"/>
    </location>
</feature>
<protein>
    <recommendedName>
        <fullName evidence="9">Modulator of FtsH protease</fullName>
    </recommendedName>
</protein>
<keyword evidence="5 6" id="KW-0472">Membrane</keyword>
<reference evidence="7 8" key="1">
    <citation type="submission" date="2018-03" db="EMBL/GenBank/DDBJ databases">
        <title>Genomic Encyclopedia of Type Strains, Phase III (KMG-III): the genomes of soil and plant-associated and newly described type strains.</title>
        <authorList>
            <person name="Whitman W."/>
        </authorList>
    </citation>
    <scope>NUCLEOTIDE SEQUENCE [LARGE SCALE GENOMIC DNA]</scope>
    <source>
        <strain evidence="7 8">CGMCC 1.12259</strain>
    </source>
</reference>
<dbReference type="EMBL" id="PYAT01000007">
    <property type="protein sequence ID" value="PSL36191.1"/>
    <property type="molecule type" value="Genomic_DNA"/>
</dbReference>